<evidence type="ECO:0000313" key="9">
    <source>
        <dbReference type="RefSeq" id="XP_033532220.1"/>
    </source>
</evidence>
<keyword evidence="3" id="KW-0677">Repeat</keyword>
<dbReference type="InterPro" id="IPR036872">
    <property type="entry name" value="CH_dom_sf"/>
</dbReference>
<dbReference type="OrthoDB" id="76388at2759"/>
<dbReference type="Proteomes" id="UP000504638">
    <property type="component" value="Unplaced"/>
</dbReference>
<dbReference type="CDD" id="cd21223">
    <property type="entry name" value="CH_ASPM_rpt1"/>
    <property type="match status" value="1"/>
</dbReference>
<feature type="compositionally biased region" description="Low complexity" evidence="5">
    <location>
        <begin position="397"/>
        <end position="409"/>
    </location>
</feature>
<dbReference type="PANTHER" id="PTHR22706">
    <property type="entry name" value="ASSEMBLY FACTOR FOR SPINDLE MICROTUBULES"/>
    <property type="match status" value="1"/>
</dbReference>
<feature type="non-terminal residue" evidence="7">
    <location>
        <position position="1063"/>
    </location>
</feature>
<evidence type="ECO:0000256" key="4">
    <source>
        <dbReference type="ARBA" id="ARBA00022860"/>
    </source>
</evidence>
<dbReference type="PROSITE" id="PS50021">
    <property type="entry name" value="CH"/>
    <property type="match status" value="1"/>
</dbReference>
<dbReference type="GO" id="GO:0000922">
    <property type="term" value="C:spindle pole"/>
    <property type="evidence" value="ECO:0007669"/>
    <property type="project" value="TreeGrafter"/>
</dbReference>
<dbReference type="Pfam" id="PF00307">
    <property type="entry name" value="CH"/>
    <property type="match status" value="1"/>
</dbReference>
<accession>A0A6G1FYD9</accession>
<dbReference type="CDD" id="cd23767">
    <property type="entry name" value="IQCD"/>
    <property type="match status" value="1"/>
</dbReference>
<organism evidence="7">
    <name type="scientific">Eremomyces bilateralis CBS 781.70</name>
    <dbReference type="NCBI Taxonomy" id="1392243"/>
    <lineage>
        <taxon>Eukaryota</taxon>
        <taxon>Fungi</taxon>
        <taxon>Dikarya</taxon>
        <taxon>Ascomycota</taxon>
        <taxon>Pezizomycotina</taxon>
        <taxon>Dothideomycetes</taxon>
        <taxon>Dothideomycetes incertae sedis</taxon>
        <taxon>Eremomycetales</taxon>
        <taxon>Eremomycetaceae</taxon>
        <taxon>Eremomyces</taxon>
    </lineage>
</organism>
<dbReference type="GO" id="GO:0005737">
    <property type="term" value="C:cytoplasm"/>
    <property type="evidence" value="ECO:0007669"/>
    <property type="project" value="UniProtKB-SubCell"/>
</dbReference>
<dbReference type="PANTHER" id="PTHR22706:SF1">
    <property type="entry name" value="ASSEMBLY FACTOR FOR SPINDLE MICROTUBULES"/>
    <property type="match status" value="1"/>
</dbReference>
<dbReference type="SMART" id="SM00015">
    <property type="entry name" value="IQ"/>
    <property type="match status" value="3"/>
</dbReference>
<dbReference type="GO" id="GO:0007051">
    <property type="term" value="P:spindle organization"/>
    <property type="evidence" value="ECO:0007669"/>
    <property type="project" value="TreeGrafter"/>
</dbReference>
<feature type="compositionally biased region" description="Polar residues" evidence="5">
    <location>
        <begin position="365"/>
        <end position="385"/>
    </location>
</feature>
<dbReference type="GO" id="GO:0000278">
    <property type="term" value="P:mitotic cell cycle"/>
    <property type="evidence" value="ECO:0007669"/>
    <property type="project" value="TreeGrafter"/>
</dbReference>
<dbReference type="SUPFAM" id="SSF47576">
    <property type="entry name" value="Calponin-homology domain, CH-domain"/>
    <property type="match status" value="1"/>
</dbReference>
<gene>
    <name evidence="7 9" type="ORF">P152DRAFT_420489</name>
</gene>
<evidence type="ECO:0000313" key="7">
    <source>
        <dbReference type="EMBL" id="KAF1810589.1"/>
    </source>
</evidence>
<feature type="region of interest" description="Disordered" evidence="5">
    <location>
        <begin position="218"/>
        <end position="238"/>
    </location>
</feature>
<dbReference type="GO" id="GO:0005516">
    <property type="term" value="F:calmodulin binding"/>
    <property type="evidence" value="ECO:0007669"/>
    <property type="project" value="UniProtKB-KW"/>
</dbReference>
<keyword evidence="4" id="KW-0112">Calmodulin-binding</keyword>
<feature type="domain" description="Calponin-homology (CH)" evidence="6">
    <location>
        <begin position="670"/>
        <end position="818"/>
    </location>
</feature>
<evidence type="ECO:0000259" key="6">
    <source>
        <dbReference type="PROSITE" id="PS50021"/>
    </source>
</evidence>
<feature type="compositionally biased region" description="Basic and acidic residues" evidence="5">
    <location>
        <begin position="218"/>
        <end position="228"/>
    </location>
</feature>
<dbReference type="Gene3D" id="1.20.5.190">
    <property type="match status" value="1"/>
</dbReference>
<dbReference type="GO" id="GO:0051295">
    <property type="term" value="P:establishment of meiotic spindle localization"/>
    <property type="evidence" value="ECO:0007669"/>
    <property type="project" value="TreeGrafter"/>
</dbReference>
<proteinExistence type="predicted"/>
<dbReference type="Gene3D" id="1.10.418.10">
    <property type="entry name" value="Calponin-like domain"/>
    <property type="match status" value="1"/>
</dbReference>
<dbReference type="InterPro" id="IPR051185">
    <property type="entry name" value="ASPM"/>
</dbReference>
<evidence type="ECO:0000256" key="5">
    <source>
        <dbReference type="SAM" id="MobiDB-lite"/>
    </source>
</evidence>
<comment type="subcellular location">
    <subcellularLocation>
        <location evidence="1">Cytoplasm</location>
    </subcellularLocation>
</comment>
<feature type="region of interest" description="Disordered" evidence="5">
    <location>
        <begin position="257"/>
        <end position="409"/>
    </location>
</feature>
<protein>
    <recommendedName>
        <fullName evidence="6">Calponin-homology (CH) domain-containing protein</fullName>
    </recommendedName>
</protein>
<dbReference type="InterPro" id="IPR001715">
    <property type="entry name" value="CH_dom"/>
</dbReference>
<keyword evidence="2" id="KW-0963">Cytoplasm</keyword>
<reference evidence="9" key="3">
    <citation type="submission" date="2025-04" db="UniProtKB">
        <authorList>
            <consortium name="RefSeq"/>
        </authorList>
    </citation>
    <scope>IDENTIFICATION</scope>
    <source>
        <strain evidence="9">CBS 781.70</strain>
    </source>
</reference>
<keyword evidence="8" id="KW-1185">Reference proteome</keyword>
<dbReference type="InterPro" id="IPR000048">
    <property type="entry name" value="IQ_motif_EF-hand-BS"/>
</dbReference>
<evidence type="ECO:0000256" key="1">
    <source>
        <dbReference type="ARBA" id="ARBA00004496"/>
    </source>
</evidence>
<dbReference type="RefSeq" id="XP_033532220.1">
    <property type="nucleotide sequence ID" value="XM_033677152.1"/>
</dbReference>
<feature type="region of interest" description="Disordered" evidence="5">
    <location>
        <begin position="1"/>
        <end position="138"/>
    </location>
</feature>
<name>A0A6G1FYD9_9PEZI</name>
<dbReference type="GeneID" id="54417722"/>
<reference evidence="9" key="2">
    <citation type="submission" date="2020-04" db="EMBL/GenBank/DDBJ databases">
        <authorList>
            <consortium name="NCBI Genome Project"/>
        </authorList>
    </citation>
    <scope>NUCLEOTIDE SEQUENCE</scope>
    <source>
        <strain evidence="9">CBS 781.70</strain>
    </source>
</reference>
<feature type="compositionally biased region" description="Basic and acidic residues" evidence="5">
    <location>
        <begin position="40"/>
        <end position="49"/>
    </location>
</feature>
<evidence type="ECO:0000256" key="2">
    <source>
        <dbReference type="ARBA" id="ARBA00022490"/>
    </source>
</evidence>
<sequence length="1063" mass="117626">MRRVSHATPCPPPSPPGSAEDGGSITAYIHEESTTGNVEFTKEVREQFHKAKPRRPPPGVRKSILVNAGPQEVNDDPRQRHLELPTGNSHARRTSLIPKNRGGRRTSILAQPAQKIPGTSRLGPLPVIPAANSSRQRRPTLLPDHLEQDEMADPKAQPSLRNHIPLKKAPRRRTIYVPSEDTTIMTIHPGAPSRAYSNTRPSSADLGLGLLTLAEEEPAKMESTEVKSSRGSRKSLAAAPRRIPLCATKRQLQAPTIYEDVEGMGDGKENVPPGRVSTKQMELEHKKVRKPLHTTGANLERKQLNAGRTHPQSPLDTPIEKFFPALDTPPRDSQPKPKPTSNQNPIATRPKPVIERLLDRAATVKRQSPVATNNRKNSPNTSPRLASNGGVPKKSAKASSVHKASQQAQQFPVITDDLNRPELYEEHWLAQQETSLTQLLNGIFKSLEPKSYLDIEKHSTMRRRLLDIYQSHDLSIAYKRIQASLRYGALCIPKDTITREVRLKEDIGMQKKFLTLWIDSYDHELLKPALEAIVGREIPQDARLSGTPPQASLSPERAGRRQRKLLGAFFNAFFIHNEDAPKAKSSAGTIGGIARSLGRDAEDAGSSVGSWRRTVLRSLMLILILDKAKGAEVAPKCLFQKTSTHKSSMEVLVALGRLLLPSVGDIVKTLGHLNYSLQTIQSPLQEYDYHVENMATDLRDGVMLTRLVEALLYSPSKRVLEREMAGEATITFTLPDGDLLTSNIDDPTGNNWILSQHLKVPATSRTHKMYNVDIALCAAANATGSMGHLSQDISASDIVDGHREKTLSLLWALVSEYGQDLLVDWTEVQAEIQRAKQRIHPADFSALDIQDDSAIERLNSVAKSQALLRTWATLICHLHGIHITNLTTSFASSHAFSAIIDEYSAFLPTTTPSPSLSTSSTPLPTKLAPLAISASFLRLLSPPTAPIIPSPTLTLQILLFLSSRLLPLARRHRAATTIQRALRTHLLRRSLLSALHRRVVCATLARECALVVRAREEVIDAARRIQRAWRGCLERRVERLVGDVVGVQSVVRGWLVRRRVERV</sequence>
<evidence type="ECO:0000256" key="3">
    <source>
        <dbReference type="ARBA" id="ARBA00022737"/>
    </source>
</evidence>
<dbReference type="AlphaFoldDB" id="A0A6G1FYD9"/>
<dbReference type="Pfam" id="PF00612">
    <property type="entry name" value="IQ"/>
    <property type="match status" value="3"/>
</dbReference>
<dbReference type="PROSITE" id="PS50096">
    <property type="entry name" value="IQ"/>
    <property type="match status" value="2"/>
</dbReference>
<dbReference type="EMBL" id="ML975165">
    <property type="protein sequence ID" value="KAF1810589.1"/>
    <property type="molecule type" value="Genomic_DNA"/>
</dbReference>
<reference evidence="7 9" key="1">
    <citation type="submission" date="2020-01" db="EMBL/GenBank/DDBJ databases">
        <authorList>
            <consortium name="DOE Joint Genome Institute"/>
            <person name="Haridas S."/>
            <person name="Albert R."/>
            <person name="Binder M."/>
            <person name="Bloem J."/>
            <person name="Labutti K."/>
            <person name="Salamov A."/>
            <person name="Andreopoulos B."/>
            <person name="Baker S.E."/>
            <person name="Barry K."/>
            <person name="Bills G."/>
            <person name="Bluhm B.H."/>
            <person name="Cannon C."/>
            <person name="Castanera R."/>
            <person name="Culley D.E."/>
            <person name="Daum C."/>
            <person name="Ezra D."/>
            <person name="Gonzalez J.B."/>
            <person name="Henrissat B."/>
            <person name="Kuo A."/>
            <person name="Liang C."/>
            <person name="Lipzen A."/>
            <person name="Lutzoni F."/>
            <person name="Magnuson J."/>
            <person name="Mondo S."/>
            <person name="Nolan M."/>
            <person name="Ohm R."/>
            <person name="Pangilinan J."/>
            <person name="Park H.-J."/>
            <person name="Ramirez L."/>
            <person name="Alfaro M."/>
            <person name="Sun H."/>
            <person name="Tritt A."/>
            <person name="Yoshinaga Y."/>
            <person name="Zwiers L.-H."/>
            <person name="Turgeon B.G."/>
            <person name="Goodwin S.B."/>
            <person name="Spatafora J.W."/>
            <person name="Crous P.W."/>
            <person name="Grigoriev I.V."/>
        </authorList>
    </citation>
    <scope>NUCLEOTIDE SEQUENCE</scope>
    <source>
        <strain evidence="7 9">CBS 781.70</strain>
    </source>
</reference>
<evidence type="ECO:0000313" key="8">
    <source>
        <dbReference type="Proteomes" id="UP000504638"/>
    </source>
</evidence>